<name>A0A4Z1L5E2_9HELO</name>
<feature type="region of interest" description="Disordered" evidence="1">
    <location>
        <begin position="546"/>
        <end position="565"/>
    </location>
</feature>
<feature type="region of interest" description="Disordered" evidence="1">
    <location>
        <begin position="376"/>
        <end position="400"/>
    </location>
</feature>
<feature type="compositionally biased region" description="Polar residues" evidence="1">
    <location>
        <begin position="1007"/>
        <end position="1029"/>
    </location>
</feature>
<dbReference type="Proteomes" id="UP000297280">
    <property type="component" value="Unassembled WGS sequence"/>
</dbReference>
<feature type="compositionally biased region" description="Polar residues" evidence="1">
    <location>
        <begin position="609"/>
        <end position="655"/>
    </location>
</feature>
<feature type="compositionally biased region" description="Polar residues" evidence="1">
    <location>
        <begin position="1247"/>
        <end position="1291"/>
    </location>
</feature>
<feature type="region of interest" description="Disordered" evidence="1">
    <location>
        <begin position="1"/>
        <end position="34"/>
    </location>
</feature>
<protein>
    <recommendedName>
        <fullName evidence="4">Flo11</fullName>
    </recommendedName>
</protein>
<organism evidence="2 3">
    <name type="scientific">Botrytis porri</name>
    <dbReference type="NCBI Taxonomy" id="87229"/>
    <lineage>
        <taxon>Eukaryota</taxon>
        <taxon>Fungi</taxon>
        <taxon>Dikarya</taxon>
        <taxon>Ascomycota</taxon>
        <taxon>Pezizomycotina</taxon>
        <taxon>Leotiomycetes</taxon>
        <taxon>Helotiales</taxon>
        <taxon>Sclerotiniaceae</taxon>
        <taxon>Botrytis</taxon>
    </lineage>
</organism>
<feature type="compositionally biased region" description="Low complexity" evidence="1">
    <location>
        <begin position="1234"/>
        <end position="1246"/>
    </location>
</feature>
<feature type="compositionally biased region" description="Acidic residues" evidence="1">
    <location>
        <begin position="1180"/>
        <end position="1190"/>
    </location>
</feature>
<feature type="compositionally biased region" description="Polar residues" evidence="1">
    <location>
        <begin position="913"/>
        <end position="923"/>
    </location>
</feature>
<feature type="compositionally biased region" description="Polar residues" evidence="1">
    <location>
        <begin position="1120"/>
        <end position="1138"/>
    </location>
</feature>
<feature type="region of interest" description="Disordered" evidence="1">
    <location>
        <begin position="609"/>
        <end position="868"/>
    </location>
</feature>
<sequence>MSNSRLAQQSARMESPSPRLARSHSVSSDKHSTASTYAGLLPPPLSISPEPVFIAHSAASQIVTNDHDSSADAWLDQHGIEPSGETALVSPAALKLVNTFLDQLVFNFLSVSKSTSLVSLRLAVAEVLKSRLASDAVSGADAELREYLGGSEDDELLSSEREGQSSRDWDLELVWKRTRLRCMVYSSLGDMEEEDEDRHTAEEHLNGSSEFGGRENESGVVSPAVAIFLTSILEFMGEQILIVGGQAAYSRLRMKYEKDERDGVIRQTDIAERVVVEEVDMERVALDRKLGKLWRGWKKCIRSPISPVSMGHLPSTGTVDKLSQPVPALAQVAGVPLRDDKQSQKKALNAQTEHEQAAIIPLPMSVDDVREIEVPGLAPQSDDEDDDATSETGKLPLSRRPKSMVVFTNASHNLPTPNSSQPPTPIFAVSPMKSRKRANSLPPPNPSTFTSLFSQDFKEANSHQEDCVSSKQSGVPVLTGTITPAESEKDAGEEIEEVSNKTKSAVPESMYEPTNGSMNLDDTSKDIDSDYEFVEEEPQIMTSSRISFGGRISPDDKESSLRSSLRSTSIHSLRLIDVNTAKSPTTGSCKSSFDATDFFAGRGISMSRPNSIHSPIVSELSSRGTSPHLRSSNSSPLGRTGSTLSSLPLNTTADSISEVDEREVAGEESPLTAVPSELAAAMQGVDVDPSPTSQNYPSFKPAASRPAPFVLAAPPTPQNYREGIKGSARQQSSQGRSSSGFSNSKVRASEQDGQTTHQGAKNSFEPPPRSVSRPIANPVNDIPTILPIVKEGNSPETFKHIPRSSSVRRTSPTSSRCEEASRKTISDTLQKAHRPSYTSTSSSSSVHRVKQRRVSEESGVSAMSSVGDSKSFEELIRGGETIQYTLTPQNMRAIESPDSPLSLNAIPVPRPATNRTHSTSVSKHTGLHSHPPSDASKNNASLKGTSRPSTSSSRVRANVQPRDARIEQDSLGDFADFIRSTGPAAPFKKEDIHSRSNSSAASEISRPITSSTVHKGTNGTPRNVSSSISRVGPVATLPTRSASSAGRSGRPNKLQARDATVGKDSITDLIDFVRAGPDEVGGHRIPRTVAPFRSTMDSDQMSSFAGGKAIDASLPDSRYSQASTYTSTNHSVSSQTGLLNGASRVNKPIPTQSAMNVDDDEEVMPKRKTRRVRDPYAIDFSDEEDDDEFEPSSRPAPIKEESLADFLRNVPPPPSPKMTSVFAEPPKPPKKKASFSSRFTRSGSTSQVQPPKTSHSANSRTALTKHTPLAPSNPQLNAPTAVGSSQGSYSRQPELPKATSGSNDVRKPYESREPAPNKFRSQTSDLADFLRNSEPPPSIEPKPFVHAKEESTFASRFFGRRKKSTAGF</sequence>
<reference evidence="2 3" key="1">
    <citation type="submission" date="2017-12" db="EMBL/GenBank/DDBJ databases">
        <title>Comparative genomics of Botrytis spp.</title>
        <authorList>
            <person name="Valero-Jimenez C.A."/>
            <person name="Tapia P."/>
            <person name="Veloso J."/>
            <person name="Silva-Moreno E."/>
            <person name="Staats M."/>
            <person name="Valdes J.H."/>
            <person name="Van Kan J.A.L."/>
        </authorList>
    </citation>
    <scope>NUCLEOTIDE SEQUENCE [LARGE SCALE GENOMIC DNA]</scope>
    <source>
        <strain evidence="2 3">MUCL3349</strain>
    </source>
</reference>
<feature type="compositionally biased region" description="Low complexity" evidence="1">
    <location>
        <begin position="945"/>
        <end position="954"/>
    </location>
</feature>
<feature type="region of interest" description="Disordered" evidence="1">
    <location>
        <begin position="487"/>
        <end position="523"/>
    </location>
</feature>
<feature type="region of interest" description="Disordered" evidence="1">
    <location>
        <begin position="1120"/>
        <end position="1345"/>
    </location>
</feature>
<feature type="compositionally biased region" description="Low complexity" evidence="1">
    <location>
        <begin position="995"/>
        <end position="1006"/>
    </location>
</feature>
<evidence type="ECO:0000313" key="3">
    <source>
        <dbReference type="Proteomes" id="UP000297280"/>
    </source>
</evidence>
<feature type="compositionally biased region" description="Polar residues" evidence="1">
    <location>
        <begin position="1"/>
        <end position="12"/>
    </location>
</feature>
<evidence type="ECO:0000313" key="2">
    <source>
        <dbReference type="EMBL" id="TGO92018.1"/>
    </source>
</evidence>
<keyword evidence="3" id="KW-1185">Reference proteome</keyword>
<feature type="region of interest" description="Disordered" evidence="1">
    <location>
        <begin position="883"/>
        <end position="1061"/>
    </location>
</feature>
<feature type="compositionally biased region" description="Basic and acidic residues" evidence="1">
    <location>
        <begin position="1304"/>
        <end position="1315"/>
    </location>
</feature>
<feature type="compositionally biased region" description="Basic and acidic residues" evidence="1">
    <location>
        <begin position="816"/>
        <end position="825"/>
    </location>
</feature>
<feature type="compositionally biased region" description="Polar residues" evidence="1">
    <location>
        <begin position="751"/>
        <end position="761"/>
    </location>
</feature>
<dbReference type="EMBL" id="PQXO01000012">
    <property type="protein sequence ID" value="TGO92018.1"/>
    <property type="molecule type" value="Genomic_DNA"/>
</dbReference>
<accession>A0A4Z1L5E2</accession>
<evidence type="ECO:0000256" key="1">
    <source>
        <dbReference type="SAM" id="MobiDB-lite"/>
    </source>
</evidence>
<feature type="compositionally biased region" description="Polar residues" evidence="1">
    <location>
        <begin position="512"/>
        <end position="521"/>
    </location>
</feature>
<feature type="region of interest" description="Disordered" evidence="1">
    <location>
        <begin position="1076"/>
        <end position="1100"/>
    </location>
</feature>
<feature type="compositionally biased region" description="Low complexity" evidence="1">
    <location>
        <begin position="803"/>
        <end position="815"/>
    </location>
</feature>
<feature type="compositionally biased region" description="Polar residues" evidence="1">
    <location>
        <begin position="935"/>
        <end position="944"/>
    </location>
</feature>
<feature type="compositionally biased region" description="Low complexity" evidence="1">
    <location>
        <begin position="726"/>
        <end position="744"/>
    </location>
</feature>
<comment type="caution">
    <text evidence="2">The sequence shown here is derived from an EMBL/GenBank/DDBJ whole genome shotgun (WGS) entry which is preliminary data.</text>
</comment>
<proteinExistence type="predicted"/>
<feature type="region of interest" description="Disordered" evidence="1">
    <location>
        <begin position="191"/>
        <end position="216"/>
    </location>
</feature>
<gene>
    <name evidence="2" type="ORF">BPOR_0012g00170</name>
</gene>
<feature type="region of interest" description="Disordered" evidence="1">
    <location>
        <begin position="334"/>
        <end position="364"/>
    </location>
</feature>
<feature type="compositionally biased region" description="Low complexity" evidence="1">
    <location>
        <begin position="1040"/>
        <end position="1049"/>
    </location>
</feature>
<dbReference type="STRING" id="87229.A0A4Z1L5E2"/>
<evidence type="ECO:0008006" key="4">
    <source>
        <dbReference type="Google" id="ProtNLM"/>
    </source>
</evidence>
<feature type="compositionally biased region" description="Low complexity" evidence="1">
    <location>
        <begin position="836"/>
        <end position="845"/>
    </location>
</feature>